<reference evidence="2 3" key="1">
    <citation type="journal article" date="2015" name="Genome Biol.">
        <title>Comparative genomics of Steinernema reveals deeply conserved gene regulatory networks.</title>
        <authorList>
            <person name="Dillman A.R."/>
            <person name="Macchietto M."/>
            <person name="Porter C.F."/>
            <person name="Rogers A."/>
            <person name="Williams B."/>
            <person name="Antoshechkin I."/>
            <person name="Lee M.M."/>
            <person name="Goodwin Z."/>
            <person name="Lu X."/>
            <person name="Lewis E.E."/>
            <person name="Goodrich-Blair H."/>
            <person name="Stock S.P."/>
            <person name="Adams B.J."/>
            <person name="Sternberg P.W."/>
            <person name="Mortazavi A."/>
        </authorList>
    </citation>
    <scope>NUCLEOTIDE SEQUENCE [LARGE SCALE GENOMIC DNA]</scope>
    <source>
        <strain evidence="2 3">ALL</strain>
    </source>
</reference>
<accession>A0A4U8UZ50</accession>
<dbReference type="EMBL" id="AZBU02000001">
    <property type="protein sequence ID" value="TMS38742.1"/>
    <property type="molecule type" value="Genomic_DNA"/>
</dbReference>
<organism evidence="2 3">
    <name type="scientific">Steinernema carpocapsae</name>
    <name type="common">Entomopathogenic nematode</name>
    <dbReference type="NCBI Taxonomy" id="34508"/>
    <lineage>
        <taxon>Eukaryota</taxon>
        <taxon>Metazoa</taxon>
        <taxon>Ecdysozoa</taxon>
        <taxon>Nematoda</taxon>
        <taxon>Chromadorea</taxon>
        <taxon>Rhabditida</taxon>
        <taxon>Tylenchina</taxon>
        <taxon>Panagrolaimomorpha</taxon>
        <taxon>Strongyloidoidea</taxon>
        <taxon>Steinernematidae</taxon>
        <taxon>Steinernema</taxon>
    </lineage>
</organism>
<keyword evidence="3" id="KW-1185">Reference proteome</keyword>
<protein>
    <submittedName>
        <fullName evidence="2">Uncharacterized protein</fullName>
    </submittedName>
</protein>
<evidence type="ECO:0000313" key="3">
    <source>
        <dbReference type="Proteomes" id="UP000298663"/>
    </source>
</evidence>
<gene>
    <name evidence="2" type="ORF">L596_005396</name>
</gene>
<name>A0A4U8UZ50_STECR</name>
<reference evidence="2 3" key="2">
    <citation type="journal article" date="2019" name="G3 (Bethesda)">
        <title>Hybrid Assembly of the Genome of the Entomopathogenic Nematode Steinernema carpocapsae Identifies the X-Chromosome.</title>
        <authorList>
            <person name="Serra L."/>
            <person name="Macchietto M."/>
            <person name="Macias-Munoz A."/>
            <person name="McGill C.J."/>
            <person name="Rodriguez I.M."/>
            <person name="Rodriguez B."/>
            <person name="Murad R."/>
            <person name="Mortazavi A."/>
        </authorList>
    </citation>
    <scope>NUCLEOTIDE SEQUENCE [LARGE SCALE GENOMIC DNA]</scope>
    <source>
        <strain evidence="2 3">ALL</strain>
    </source>
</reference>
<sequence length="68" mass="7593">MQSSRFLLPFARAGVVSQTAAISTTVPSCTNEMHRFRSPVLPSNRVGSVGSLWRSPDGHRSARRWHRT</sequence>
<evidence type="ECO:0000313" key="2">
    <source>
        <dbReference type="EMBL" id="TMS38742.1"/>
    </source>
</evidence>
<feature type="region of interest" description="Disordered" evidence="1">
    <location>
        <begin position="47"/>
        <end position="68"/>
    </location>
</feature>
<dbReference type="AlphaFoldDB" id="A0A4U8UZ50"/>
<proteinExistence type="predicted"/>
<comment type="caution">
    <text evidence="2">The sequence shown here is derived from an EMBL/GenBank/DDBJ whole genome shotgun (WGS) entry which is preliminary data.</text>
</comment>
<evidence type="ECO:0000256" key="1">
    <source>
        <dbReference type="SAM" id="MobiDB-lite"/>
    </source>
</evidence>
<dbReference type="Proteomes" id="UP000298663">
    <property type="component" value="Unassembled WGS sequence"/>
</dbReference>